<evidence type="ECO:0000256" key="1">
    <source>
        <dbReference type="ARBA" id="ARBA00004953"/>
    </source>
</evidence>
<reference evidence="6 7" key="1">
    <citation type="submission" date="2020-08" db="EMBL/GenBank/DDBJ databases">
        <title>Genome public.</title>
        <authorList>
            <person name="Liu C."/>
            <person name="Sun Q."/>
        </authorList>
    </citation>
    <scope>NUCLEOTIDE SEQUENCE [LARGE SCALE GENOMIC DNA]</scope>
    <source>
        <strain evidence="6 7">NSJ-35</strain>
    </source>
</reference>
<keyword evidence="3 4" id="KW-0315">Glutamine amidotransferase</keyword>
<evidence type="ECO:0000256" key="3">
    <source>
        <dbReference type="ARBA" id="ARBA00022962"/>
    </source>
</evidence>
<dbReference type="NCBIfam" id="NF001989">
    <property type="entry name" value="PRK00784.1"/>
    <property type="match status" value="1"/>
</dbReference>
<evidence type="ECO:0000313" key="7">
    <source>
        <dbReference type="Proteomes" id="UP000606889"/>
    </source>
</evidence>
<keyword evidence="2 4" id="KW-0169">Cobalamin biosynthesis</keyword>
<name>A0ABR7EER7_9FIRM</name>
<comment type="caution">
    <text evidence="6">The sequence shown here is derived from an EMBL/GenBank/DDBJ whole genome shotgun (WGS) entry which is preliminary data.</text>
</comment>
<evidence type="ECO:0000256" key="4">
    <source>
        <dbReference type="HAMAP-Rule" id="MF_00028"/>
    </source>
</evidence>
<organism evidence="6 7">
    <name type="scientific">Christensenella tenuis</name>
    <dbReference type="NCBI Taxonomy" id="2763033"/>
    <lineage>
        <taxon>Bacteria</taxon>
        <taxon>Bacillati</taxon>
        <taxon>Bacillota</taxon>
        <taxon>Clostridia</taxon>
        <taxon>Christensenellales</taxon>
        <taxon>Christensenellaceae</taxon>
        <taxon>Christensenella</taxon>
    </lineage>
</organism>
<dbReference type="SUPFAM" id="SSF52540">
    <property type="entry name" value="P-loop containing nucleoside triphosphate hydrolases"/>
    <property type="match status" value="1"/>
</dbReference>
<proteinExistence type="inferred from homology"/>
<dbReference type="Proteomes" id="UP000606889">
    <property type="component" value="Unassembled WGS sequence"/>
</dbReference>
<sequence length="289" mass="31901">MGRAIMIQGTSSGAGKSTLVTGLCRVLKQEGFSVAPFKAQNMSSNAYYLENGLQMAKSQAIAAYACGIEPDVNMNPVLLKPTNLAGSEVILNGEPIGYLKNFEYNELKKRLLESILHAYNHLIDRFDIVIAEGAGSPVELNLKENDIVNMGFATRTNCPVILVTDISRGGVFASVYGTMMLLEEKEKTLVKGIVINKFHGYKEHFKSGIDILENITHCPVLGVLPQIDVNIEDEDSLVDNGSIKTEKSLMEKLITHMSYREYMEAEFDKLANSVKENIDINHVLKIIGE</sequence>
<protein>
    <recommendedName>
        <fullName evidence="4">Cobyric acid synthase</fullName>
    </recommendedName>
</protein>
<gene>
    <name evidence="4" type="primary">cobQ</name>
    <name evidence="6" type="ORF">H8S18_07310</name>
</gene>
<dbReference type="EMBL" id="JACOON010000003">
    <property type="protein sequence ID" value="MBC5648143.1"/>
    <property type="molecule type" value="Genomic_DNA"/>
</dbReference>
<dbReference type="PANTHER" id="PTHR21343">
    <property type="entry name" value="DETHIOBIOTIN SYNTHETASE"/>
    <property type="match status" value="1"/>
</dbReference>
<comment type="caution">
    <text evidence="4">Lacks conserved residue(s) required for the propagation of feature annotation.</text>
</comment>
<evidence type="ECO:0000256" key="2">
    <source>
        <dbReference type="ARBA" id="ARBA00022573"/>
    </source>
</evidence>
<dbReference type="InterPro" id="IPR027417">
    <property type="entry name" value="P-loop_NTPase"/>
</dbReference>
<dbReference type="InterPro" id="IPR004459">
    <property type="entry name" value="CobQ_synth"/>
</dbReference>
<dbReference type="Pfam" id="PF01656">
    <property type="entry name" value="CbiA"/>
    <property type="match status" value="1"/>
</dbReference>
<comment type="pathway">
    <text evidence="1 4">Cofactor biosynthesis; adenosylcobalamin biosynthesis.</text>
</comment>
<dbReference type="CDD" id="cd05389">
    <property type="entry name" value="CobQ_N"/>
    <property type="match status" value="1"/>
</dbReference>
<evidence type="ECO:0000259" key="5">
    <source>
        <dbReference type="Pfam" id="PF01656"/>
    </source>
</evidence>
<accession>A0ABR7EER7</accession>
<comment type="similarity">
    <text evidence="4">Belongs to the CobB/CobQ family. CobQ subfamily.</text>
</comment>
<keyword evidence="7" id="KW-1185">Reference proteome</keyword>
<feature type="domain" description="CobQ/CobB/MinD/ParA nucleotide binding" evidence="5">
    <location>
        <begin position="5"/>
        <end position="227"/>
    </location>
</feature>
<dbReference type="HAMAP" id="MF_00028">
    <property type="entry name" value="CobQ"/>
    <property type="match status" value="1"/>
</dbReference>
<evidence type="ECO:0000313" key="6">
    <source>
        <dbReference type="EMBL" id="MBC5648143.1"/>
    </source>
</evidence>
<dbReference type="InterPro" id="IPR047045">
    <property type="entry name" value="CobQ_N"/>
</dbReference>
<dbReference type="Gene3D" id="3.40.50.300">
    <property type="entry name" value="P-loop containing nucleotide triphosphate hydrolases"/>
    <property type="match status" value="1"/>
</dbReference>
<dbReference type="RefSeq" id="WP_186857659.1">
    <property type="nucleotide sequence ID" value="NZ_JACOON010000003.1"/>
</dbReference>
<dbReference type="PANTHER" id="PTHR21343:SF1">
    <property type="entry name" value="COBYRIC ACID SYNTHASE"/>
    <property type="match status" value="1"/>
</dbReference>
<comment type="function">
    <text evidence="4">Catalyzes amidations at positions B, D, E, and G on adenosylcobyrinic A,C-diamide. NH(2) groups are provided by glutamine, and one molecule of ATP is hydrogenolyzed for each amidation.</text>
</comment>
<dbReference type="InterPro" id="IPR002586">
    <property type="entry name" value="CobQ/CobB/MinD/ParA_Nub-bd_dom"/>
</dbReference>